<evidence type="ECO:0000256" key="1">
    <source>
        <dbReference type="ARBA" id="ARBA00009013"/>
    </source>
</evidence>
<feature type="transmembrane region" description="Helical" evidence="3">
    <location>
        <begin position="86"/>
        <end position="107"/>
    </location>
</feature>
<dbReference type="CDD" id="cd07043">
    <property type="entry name" value="STAS_anti-anti-sigma_factors"/>
    <property type="match status" value="1"/>
</dbReference>
<dbReference type="OrthoDB" id="3294096at2"/>
<organism evidence="5 6">
    <name type="scientific">Actinokineospora spheciospongiae</name>
    <dbReference type="NCBI Taxonomy" id="909613"/>
    <lineage>
        <taxon>Bacteria</taxon>
        <taxon>Bacillati</taxon>
        <taxon>Actinomycetota</taxon>
        <taxon>Actinomycetes</taxon>
        <taxon>Pseudonocardiales</taxon>
        <taxon>Pseudonocardiaceae</taxon>
        <taxon>Actinokineospora</taxon>
    </lineage>
</organism>
<reference evidence="5 6" key="1">
    <citation type="journal article" date="2014" name="Genome Announc.">
        <title>Draft Genome Sequence of the Antitrypanosomally Active Sponge-Associated Bacterium Actinokineospora sp. Strain EG49.</title>
        <authorList>
            <person name="Harjes J."/>
            <person name="Ryu T."/>
            <person name="Abdelmohsen U.R."/>
            <person name="Moitinho-Silva L."/>
            <person name="Horn H."/>
            <person name="Ravasi T."/>
            <person name="Hentschel U."/>
        </authorList>
    </citation>
    <scope>NUCLEOTIDE SEQUENCE [LARGE SCALE GENOMIC DNA]</scope>
    <source>
        <strain evidence="5 6">EG49</strain>
    </source>
</reference>
<name>W7J4F2_9PSEU</name>
<dbReference type="Gene3D" id="3.30.750.24">
    <property type="entry name" value="STAS domain"/>
    <property type="match status" value="1"/>
</dbReference>
<sequence>MNDFNHTVSTDPGRVVVTVEGELDMHTSVEFKQVLMDLVADDTDLLVDLSGLTFVDSSGLSAFIAVHKSTLNHERASLLLARVPPFLNRILAVTGLAAVLPIAGAQANS</sequence>
<keyword evidence="3" id="KW-1133">Transmembrane helix</keyword>
<protein>
    <recommendedName>
        <fullName evidence="2">Anti-sigma factor antagonist</fullName>
    </recommendedName>
</protein>
<dbReference type="eggNOG" id="COG1366">
    <property type="taxonomic scope" value="Bacteria"/>
</dbReference>
<feature type="domain" description="STAS" evidence="4">
    <location>
        <begin position="4"/>
        <end position="109"/>
    </location>
</feature>
<dbReference type="Proteomes" id="UP000019277">
    <property type="component" value="Unassembled WGS sequence"/>
</dbReference>
<dbReference type="AlphaFoldDB" id="W7J4F2"/>
<dbReference type="PROSITE" id="PS50801">
    <property type="entry name" value="STAS"/>
    <property type="match status" value="1"/>
</dbReference>
<keyword evidence="6" id="KW-1185">Reference proteome</keyword>
<dbReference type="GO" id="GO:0043856">
    <property type="term" value="F:anti-sigma factor antagonist activity"/>
    <property type="evidence" value="ECO:0007669"/>
    <property type="project" value="InterPro"/>
</dbReference>
<dbReference type="EMBL" id="AYXG01000135">
    <property type="protein sequence ID" value="EWC61019.1"/>
    <property type="molecule type" value="Genomic_DNA"/>
</dbReference>
<evidence type="ECO:0000256" key="3">
    <source>
        <dbReference type="SAM" id="Phobius"/>
    </source>
</evidence>
<dbReference type="SUPFAM" id="SSF52091">
    <property type="entry name" value="SpoIIaa-like"/>
    <property type="match status" value="1"/>
</dbReference>
<dbReference type="STRING" id="909613.UO65_3696"/>
<proteinExistence type="inferred from homology"/>
<comment type="caution">
    <text evidence="5">The sequence shown here is derived from an EMBL/GenBank/DDBJ whole genome shotgun (WGS) entry which is preliminary data.</text>
</comment>
<dbReference type="PANTHER" id="PTHR33495">
    <property type="entry name" value="ANTI-SIGMA FACTOR ANTAGONIST TM_1081-RELATED-RELATED"/>
    <property type="match status" value="1"/>
</dbReference>
<comment type="similarity">
    <text evidence="1 2">Belongs to the anti-sigma-factor antagonist family.</text>
</comment>
<dbReference type="InterPro" id="IPR036513">
    <property type="entry name" value="STAS_dom_sf"/>
</dbReference>
<accession>A0A8E2X0H6</accession>
<evidence type="ECO:0000256" key="2">
    <source>
        <dbReference type="RuleBase" id="RU003749"/>
    </source>
</evidence>
<accession>W7J4F2</accession>
<keyword evidence="3" id="KW-0812">Transmembrane</keyword>
<evidence type="ECO:0000313" key="6">
    <source>
        <dbReference type="Proteomes" id="UP000019277"/>
    </source>
</evidence>
<dbReference type="InterPro" id="IPR002645">
    <property type="entry name" value="STAS_dom"/>
</dbReference>
<evidence type="ECO:0000313" key="5">
    <source>
        <dbReference type="EMBL" id="EWC61019.1"/>
    </source>
</evidence>
<dbReference type="NCBIfam" id="TIGR00377">
    <property type="entry name" value="ant_ant_sig"/>
    <property type="match status" value="1"/>
</dbReference>
<dbReference type="PANTHER" id="PTHR33495:SF2">
    <property type="entry name" value="ANTI-SIGMA FACTOR ANTAGONIST TM_1081-RELATED"/>
    <property type="match status" value="1"/>
</dbReference>
<dbReference type="RefSeq" id="WP_035284088.1">
    <property type="nucleotide sequence ID" value="NZ_AYXG01000135.1"/>
</dbReference>
<dbReference type="Pfam" id="PF01740">
    <property type="entry name" value="STAS"/>
    <property type="match status" value="1"/>
</dbReference>
<dbReference type="InterPro" id="IPR003658">
    <property type="entry name" value="Anti-sigma_ant"/>
</dbReference>
<gene>
    <name evidence="5" type="ORF">UO65_3696</name>
</gene>
<evidence type="ECO:0000259" key="4">
    <source>
        <dbReference type="PROSITE" id="PS50801"/>
    </source>
</evidence>
<keyword evidence="3" id="KW-0472">Membrane</keyword>